<name>A0A0F0KS05_9MICO</name>
<dbReference type="PATRIC" id="fig|82380.10.peg.1654"/>
<evidence type="ECO:0000313" key="2">
    <source>
        <dbReference type="Proteomes" id="UP000033725"/>
    </source>
</evidence>
<dbReference type="AlphaFoldDB" id="A0A0F0KS05"/>
<gene>
    <name evidence="1" type="ORF">RN51_01645</name>
</gene>
<organism evidence="1 2">
    <name type="scientific">Microbacterium oxydans</name>
    <dbReference type="NCBI Taxonomy" id="82380"/>
    <lineage>
        <taxon>Bacteria</taxon>
        <taxon>Bacillati</taxon>
        <taxon>Actinomycetota</taxon>
        <taxon>Actinomycetes</taxon>
        <taxon>Micrococcales</taxon>
        <taxon>Microbacteriaceae</taxon>
        <taxon>Microbacterium</taxon>
    </lineage>
</organism>
<comment type="caution">
    <text evidence="1">The sequence shown here is derived from an EMBL/GenBank/DDBJ whole genome shotgun (WGS) entry which is preliminary data.</text>
</comment>
<dbReference type="EMBL" id="JYIV01000024">
    <property type="protein sequence ID" value="KJL22900.1"/>
    <property type="molecule type" value="Genomic_DNA"/>
</dbReference>
<proteinExistence type="predicted"/>
<dbReference type="Proteomes" id="UP000033725">
    <property type="component" value="Unassembled WGS sequence"/>
</dbReference>
<accession>A0A0F0KS05</accession>
<reference evidence="1 2" key="1">
    <citation type="submission" date="2015-02" db="EMBL/GenBank/DDBJ databases">
        <title>Draft genome sequences of ten Microbacterium spp. with emphasis on heavy metal contaminated environments.</title>
        <authorList>
            <person name="Corretto E."/>
        </authorList>
    </citation>
    <scope>NUCLEOTIDE SEQUENCE [LARGE SCALE GENOMIC DNA]</scope>
    <source>
        <strain evidence="1 2">BEL163</strain>
    </source>
</reference>
<sequence>MNRRMEAEEIAAIISSLGHLELNDKGLTLVTGEGPPMRLDGPVIRRLVAEAVWRPMPTPVVGHALEMLLEDALDVRNPPPPEHVDAD</sequence>
<evidence type="ECO:0000313" key="1">
    <source>
        <dbReference type="EMBL" id="KJL22900.1"/>
    </source>
</evidence>
<protein>
    <submittedName>
        <fullName evidence="1">Uncharacterized protein</fullName>
    </submittedName>
</protein>